<sequence length="71" mass="8494">LVINFAIEVAYSGFPLNDERLRAYVNEICRRRHGSKFPAEGVGKIWVDRFIERHHDRLHKYMSRPLDRKRG</sequence>
<name>A0A0H2R506_9AGAM</name>
<evidence type="ECO:0000259" key="2">
    <source>
        <dbReference type="PROSITE" id="PS51253"/>
    </source>
</evidence>
<dbReference type="EMBL" id="KQ086503">
    <property type="protein sequence ID" value="KLO04553.1"/>
    <property type="molecule type" value="Genomic_DNA"/>
</dbReference>
<evidence type="ECO:0000313" key="3">
    <source>
        <dbReference type="EMBL" id="KLO04553.1"/>
    </source>
</evidence>
<accession>A0A0H2R506</accession>
<dbReference type="InterPro" id="IPR006600">
    <property type="entry name" value="HTH_CenpB_DNA-bd_dom"/>
</dbReference>
<dbReference type="Proteomes" id="UP000053477">
    <property type="component" value="Unassembled WGS sequence"/>
</dbReference>
<feature type="non-terminal residue" evidence="3">
    <location>
        <position position="71"/>
    </location>
</feature>
<reference evidence="3 4" key="1">
    <citation type="submission" date="2015-04" db="EMBL/GenBank/DDBJ databases">
        <title>Complete genome sequence of Schizopora paradoxa KUC8140, a cosmopolitan wood degrader in East Asia.</title>
        <authorList>
            <consortium name="DOE Joint Genome Institute"/>
            <person name="Min B."/>
            <person name="Park H."/>
            <person name="Jang Y."/>
            <person name="Kim J.-J."/>
            <person name="Kim K.H."/>
            <person name="Pangilinan J."/>
            <person name="Lipzen A."/>
            <person name="Riley R."/>
            <person name="Grigoriev I.V."/>
            <person name="Spatafora J.W."/>
            <person name="Choi I.-G."/>
        </authorList>
    </citation>
    <scope>NUCLEOTIDE SEQUENCE [LARGE SCALE GENOMIC DNA]</scope>
    <source>
        <strain evidence="3 4">KUC8140</strain>
    </source>
</reference>
<dbReference type="Pfam" id="PF03221">
    <property type="entry name" value="HTH_Tnp_Tc5"/>
    <property type="match status" value="1"/>
</dbReference>
<gene>
    <name evidence="3" type="ORF">SCHPADRAFT_808393</name>
</gene>
<protein>
    <recommendedName>
        <fullName evidence="2">HTH CENPB-type domain-containing protein</fullName>
    </recommendedName>
</protein>
<keyword evidence="1" id="KW-0238">DNA-binding</keyword>
<dbReference type="OrthoDB" id="2668963at2759"/>
<evidence type="ECO:0000313" key="4">
    <source>
        <dbReference type="Proteomes" id="UP000053477"/>
    </source>
</evidence>
<dbReference type="PROSITE" id="PS51253">
    <property type="entry name" value="HTH_CENPB"/>
    <property type="match status" value="1"/>
</dbReference>
<evidence type="ECO:0000256" key="1">
    <source>
        <dbReference type="ARBA" id="ARBA00023125"/>
    </source>
</evidence>
<feature type="domain" description="HTH CENPB-type" evidence="2">
    <location>
        <begin position="1"/>
        <end position="60"/>
    </location>
</feature>
<organism evidence="3 4">
    <name type="scientific">Schizopora paradoxa</name>
    <dbReference type="NCBI Taxonomy" id="27342"/>
    <lineage>
        <taxon>Eukaryota</taxon>
        <taxon>Fungi</taxon>
        <taxon>Dikarya</taxon>
        <taxon>Basidiomycota</taxon>
        <taxon>Agaricomycotina</taxon>
        <taxon>Agaricomycetes</taxon>
        <taxon>Hymenochaetales</taxon>
        <taxon>Schizoporaceae</taxon>
        <taxon>Schizopora</taxon>
    </lineage>
</organism>
<dbReference type="InParanoid" id="A0A0H2R506"/>
<feature type="non-terminal residue" evidence="3">
    <location>
        <position position="1"/>
    </location>
</feature>
<dbReference type="GO" id="GO:0003677">
    <property type="term" value="F:DNA binding"/>
    <property type="evidence" value="ECO:0007669"/>
    <property type="project" value="UniProtKB-KW"/>
</dbReference>
<dbReference type="AlphaFoldDB" id="A0A0H2R506"/>
<proteinExistence type="predicted"/>
<keyword evidence="4" id="KW-1185">Reference proteome</keyword>